<evidence type="ECO:0000313" key="2">
    <source>
        <dbReference type="Proteomes" id="UP000499080"/>
    </source>
</evidence>
<accession>A0A4Y2DT72</accession>
<sequence>MLAHVKSVMDLIYHIAEVLTIGEGDAALEIKDELGRLGAMPSPQNCPLTVVSLTLEGRLALSVDPKKSCVSKLRGLSSALSVQKTQGDISVEL</sequence>
<name>A0A4Y2DT72_ARAVE</name>
<dbReference type="Proteomes" id="UP000499080">
    <property type="component" value="Unassembled WGS sequence"/>
</dbReference>
<reference evidence="1 2" key="1">
    <citation type="journal article" date="2019" name="Sci. Rep.">
        <title>Orb-weaving spider Araneus ventricosus genome elucidates the spidroin gene catalogue.</title>
        <authorList>
            <person name="Kono N."/>
            <person name="Nakamura H."/>
            <person name="Ohtoshi R."/>
            <person name="Moran D.A.P."/>
            <person name="Shinohara A."/>
            <person name="Yoshida Y."/>
            <person name="Fujiwara M."/>
            <person name="Mori M."/>
            <person name="Tomita M."/>
            <person name="Arakawa K."/>
        </authorList>
    </citation>
    <scope>NUCLEOTIDE SEQUENCE [LARGE SCALE GENOMIC DNA]</scope>
</reference>
<dbReference type="EMBL" id="BGPR01000434">
    <property type="protein sequence ID" value="GBM19951.1"/>
    <property type="molecule type" value="Genomic_DNA"/>
</dbReference>
<organism evidence="1 2">
    <name type="scientific">Araneus ventricosus</name>
    <name type="common">Orbweaver spider</name>
    <name type="synonym">Epeira ventricosa</name>
    <dbReference type="NCBI Taxonomy" id="182803"/>
    <lineage>
        <taxon>Eukaryota</taxon>
        <taxon>Metazoa</taxon>
        <taxon>Ecdysozoa</taxon>
        <taxon>Arthropoda</taxon>
        <taxon>Chelicerata</taxon>
        <taxon>Arachnida</taxon>
        <taxon>Araneae</taxon>
        <taxon>Araneomorphae</taxon>
        <taxon>Entelegynae</taxon>
        <taxon>Araneoidea</taxon>
        <taxon>Araneidae</taxon>
        <taxon>Araneus</taxon>
    </lineage>
</organism>
<keyword evidence="2" id="KW-1185">Reference proteome</keyword>
<proteinExistence type="predicted"/>
<comment type="caution">
    <text evidence="1">The sequence shown here is derived from an EMBL/GenBank/DDBJ whole genome shotgun (WGS) entry which is preliminary data.</text>
</comment>
<gene>
    <name evidence="1" type="ORF">AVEN_164895_1</name>
</gene>
<protein>
    <submittedName>
        <fullName evidence="1">Uncharacterized protein</fullName>
    </submittedName>
</protein>
<evidence type="ECO:0000313" key="1">
    <source>
        <dbReference type="EMBL" id="GBM19951.1"/>
    </source>
</evidence>
<dbReference type="AlphaFoldDB" id="A0A4Y2DT72"/>